<proteinExistence type="predicted"/>
<feature type="non-terminal residue" evidence="1">
    <location>
        <position position="1"/>
    </location>
</feature>
<gene>
    <name evidence="1" type="ORF">WOLCODRAFT_39773</name>
</gene>
<evidence type="ECO:0000313" key="2">
    <source>
        <dbReference type="Proteomes" id="UP000218811"/>
    </source>
</evidence>
<dbReference type="OMA" id="PHILFND"/>
<dbReference type="OrthoDB" id="10014216at2759"/>
<dbReference type="InterPro" id="IPR023214">
    <property type="entry name" value="HAD_sf"/>
</dbReference>
<dbReference type="EMBL" id="KB467843">
    <property type="protein sequence ID" value="PCH35170.1"/>
    <property type="molecule type" value="Genomic_DNA"/>
</dbReference>
<dbReference type="AlphaFoldDB" id="A0A2H3IYV1"/>
<feature type="non-terminal residue" evidence="1">
    <location>
        <position position="69"/>
    </location>
</feature>
<dbReference type="STRING" id="742152.A0A2H3IYV1"/>
<dbReference type="Proteomes" id="UP000218811">
    <property type="component" value="Unassembled WGS sequence"/>
</dbReference>
<organism evidence="1 2">
    <name type="scientific">Wolfiporia cocos (strain MD-104)</name>
    <name type="common">Brown rot fungus</name>
    <dbReference type="NCBI Taxonomy" id="742152"/>
    <lineage>
        <taxon>Eukaryota</taxon>
        <taxon>Fungi</taxon>
        <taxon>Dikarya</taxon>
        <taxon>Basidiomycota</taxon>
        <taxon>Agaricomycotina</taxon>
        <taxon>Agaricomycetes</taxon>
        <taxon>Polyporales</taxon>
        <taxon>Phaeolaceae</taxon>
        <taxon>Wolfiporia</taxon>
    </lineage>
</organism>
<evidence type="ECO:0000313" key="1">
    <source>
        <dbReference type="EMBL" id="PCH35170.1"/>
    </source>
</evidence>
<reference evidence="1 2" key="1">
    <citation type="journal article" date="2012" name="Science">
        <title>The Paleozoic origin of enzymatic lignin decomposition reconstructed from 31 fungal genomes.</title>
        <authorList>
            <person name="Floudas D."/>
            <person name="Binder M."/>
            <person name="Riley R."/>
            <person name="Barry K."/>
            <person name="Blanchette R.A."/>
            <person name="Henrissat B."/>
            <person name="Martinez A.T."/>
            <person name="Otillar R."/>
            <person name="Spatafora J.W."/>
            <person name="Yadav J.S."/>
            <person name="Aerts A."/>
            <person name="Benoit I."/>
            <person name="Boyd A."/>
            <person name="Carlson A."/>
            <person name="Copeland A."/>
            <person name="Coutinho P.M."/>
            <person name="de Vries R.P."/>
            <person name="Ferreira P."/>
            <person name="Findley K."/>
            <person name="Foster B."/>
            <person name="Gaskell J."/>
            <person name="Glotzer D."/>
            <person name="Gorecki P."/>
            <person name="Heitman J."/>
            <person name="Hesse C."/>
            <person name="Hori C."/>
            <person name="Igarashi K."/>
            <person name="Jurgens J.A."/>
            <person name="Kallen N."/>
            <person name="Kersten P."/>
            <person name="Kohler A."/>
            <person name="Kuees U."/>
            <person name="Kumar T.K.A."/>
            <person name="Kuo A."/>
            <person name="LaButti K."/>
            <person name="Larrondo L.F."/>
            <person name="Lindquist E."/>
            <person name="Ling A."/>
            <person name="Lombard V."/>
            <person name="Lucas S."/>
            <person name="Lundell T."/>
            <person name="Martin R."/>
            <person name="McLaughlin D.J."/>
            <person name="Morgenstern I."/>
            <person name="Morin E."/>
            <person name="Murat C."/>
            <person name="Nagy L.G."/>
            <person name="Nolan M."/>
            <person name="Ohm R.A."/>
            <person name="Patyshakuliyeva A."/>
            <person name="Rokas A."/>
            <person name="Ruiz-Duenas F.J."/>
            <person name="Sabat G."/>
            <person name="Salamov A."/>
            <person name="Samejima M."/>
            <person name="Schmutz J."/>
            <person name="Slot J.C."/>
            <person name="St John F."/>
            <person name="Stenlid J."/>
            <person name="Sun H."/>
            <person name="Sun S."/>
            <person name="Syed K."/>
            <person name="Tsang A."/>
            <person name="Wiebenga A."/>
            <person name="Young D."/>
            <person name="Pisabarro A."/>
            <person name="Eastwood D.C."/>
            <person name="Martin F."/>
            <person name="Cullen D."/>
            <person name="Grigoriev I.V."/>
            <person name="Hibbett D.S."/>
        </authorList>
    </citation>
    <scope>NUCLEOTIDE SEQUENCE [LARGE SCALE GENOMIC DNA]</scope>
    <source>
        <strain evidence="1 2">MD-104</strain>
    </source>
</reference>
<accession>A0A2H3IYV1</accession>
<sequence>SVFYFGRGVAFISTARHADVLFVKHVNGDESALAVYRAHGGTTHILFEDFGVVLRVMRGVVHGELSVQE</sequence>
<keyword evidence="2" id="KW-1185">Reference proteome</keyword>
<protein>
    <submittedName>
        <fullName evidence="1">Uncharacterized protein</fullName>
    </submittedName>
</protein>
<name>A0A2H3IYV1_WOLCO</name>
<dbReference type="Gene3D" id="3.40.50.1000">
    <property type="entry name" value="HAD superfamily/HAD-like"/>
    <property type="match status" value="1"/>
</dbReference>